<keyword evidence="1" id="KW-0812">Transmembrane</keyword>
<accession>A0AAC9LNP9</accession>
<evidence type="ECO:0000256" key="1">
    <source>
        <dbReference type="SAM" id="Phobius"/>
    </source>
</evidence>
<keyword evidence="3" id="KW-1185">Reference proteome</keyword>
<dbReference type="EMBL" id="CP019352">
    <property type="protein sequence ID" value="APY01409.1"/>
    <property type="molecule type" value="Genomic_DNA"/>
</dbReference>
<sequence length="117" mass="13255">MNLNENTKKRIVVISAIIIIFWVAFLCYQLFLSFKLNTPVVKKGKPKTGKTIKVFNGTASNIFIKNSNFEFSHNNYALKQSLNLSALKAVVLNKSFTLQIPNLFGSEITSDYITEFN</sequence>
<dbReference type="AlphaFoldDB" id="A0AAC9LNP9"/>
<keyword evidence="1" id="KW-0472">Membrane</keyword>
<name>A0AAC9LNP9_9FLAO</name>
<dbReference type="Proteomes" id="UP000187506">
    <property type="component" value="Chromosome"/>
</dbReference>
<gene>
    <name evidence="2" type="ORF">BWR22_14220</name>
</gene>
<feature type="transmembrane region" description="Helical" evidence="1">
    <location>
        <begin position="12"/>
        <end position="31"/>
    </location>
</feature>
<dbReference type="RefSeq" id="WP_076734311.1">
    <property type="nucleotide sequence ID" value="NZ_CP019352.1"/>
</dbReference>
<protein>
    <submittedName>
        <fullName evidence="2">Uncharacterized protein</fullName>
    </submittedName>
</protein>
<keyword evidence="1" id="KW-1133">Transmembrane helix</keyword>
<reference evidence="2 3" key="1">
    <citation type="submission" date="2017-01" db="EMBL/GenBank/DDBJ databases">
        <title>Complete genome of Lacinutrix venerupis DOK2-8 isolated from seawater in Dokdo.</title>
        <authorList>
            <person name="Chi W.-J."/>
            <person name="Kim J.H."/>
        </authorList>
    </citation>
    <scope>NUCLEOTIDE SEQUENCE [LARGE SCALE GENOMIC DNA]</scope>
    <source>
        <strain evidence="2 3">DOK2-8</strain>
    </source>
</reference>
<evidence type="ECO:0000313" key="2">
    <source>
        <dbReference type="EMBL" id="APY01409.1"/>
    </source>
</evidence>
<proteinExistence type="predicted"/>
<evidence type="ECO:0000313" key="3">
    <source>
        <dbReference type="Proteomes" id="UP000187506"/>
    </source>
</evidence>
<dbReference type="KEGG" id="lvn:BWR22_14220"/>
<organism evidence="2 3">
    <name type="scientific">Lacinutrix venerupis</name>
    <dbReference type="NCBI Taxonomy" id="1486034"/>
    <lineage>
        <taxon>Bacteria</taxon>
        <taxon>Pseudomonadati</taxon>
        <taxon>Bacteroidota</taxon>
        <taxon>Flavobacteriia</taxon>
        <taxon>Flavobacteriales</taxon>
        <taxon>Flavobacteriaceae</taxon>
        <taxon>Lacinutrix</taxon>
    </lineage>
</organism>